<comment type="caution">
    <text evidence="1">The sequence shown here is derived from an EMBL/GenBank/DDBJ whole genome shotgun (WGS) entry which is preliminary data.</text>
</comment>
<organism evidence="1 2">
    <name type="scientific">Pelagibacterium lentulum</name>
    <dbReference type="NCBI Taxonomy" id="2029865"/>
    <lineage>
        <taxon>Bacteria</taxon>
        <taxon>Pseudomonadati</taxon>
        <taxon>Pseudomonadota</taxon>
        <taxon>Alphaproteobacteria</taxon>
        <taxon>Hyphomicrobiales</taxon>
        <taxon>Devosiaceae</taxon>
        <taxon>Pelagibacterium</taxon>
    </lineage>
</organism>
<sequence>MADSSITDDARKAMEHQVRELRDQITLIDKSLTKHGFDIEDVRDHAENLFHGAQKNARRAARHVQKKTDVVAKAAQRARLATSTALTIVSTIAPASRLPSILGVGRPPAD</sequence>
<dbReference type="AlphaFoldDB" id="A0A916RKX2"/>
<dbReference type="RefSeq" id="WP_127070565.1">
    <property type="nucleotide sequence ID" value="NZ_BMKB01000006.1"/>
</dbReference>
<protein>
    <submittedName>
        <fullName evidence="1">Uncharacterized protein</fullName>
    </submittedName>
</protein>
<accession>A0A916RKX2</accession>
<name>A0A916RKX2_9HYPH</name>
<dbReference type="OrthoDB" id="7960369at2"/>
<evidence type="ECO:0000313" key="2">
    <source>
        <dbReference type="Proteomes" id="UP000596977"/>
    </source>
</evidence>
<dbReference type="EMBL" id="BMKB01000006">
    <property type="protein sequence ID" value="GGA60233.1"/>
    <property type="molecule type" value="Genomic_DNA"/>
</dbReference>
<dbReference type="Proteomes" id="UP000596977">
    <property type="component" value="Unassembled WGS sequence"/>
</dbReference>
<proteinExistence type="predicted"/>
<reference evidence="1 2" key="1">
    <citation type="journal article" date="2014" name="Int. J. Syst. Evol. Microbiol.">
        <title>Complete genome sequence of Corynebacterium casei LMG S-19264T (=DSM 44701T), isolated from a smear-ripened cheese.</title>
        <authorList>
            <consortium name="US DOE Joint Genome Institute (JGI-PGF)"/>
            <person name="Walter F."/>
            <person name="Albersmeier A."/>
            <person name="Kalinowski J."/>
            <person name="Ruckert C."/>
        </authorList>
    </citation>
    <scope>NUCLEOTIDE SEQUENCE [LARGE SCALE GENOMIC DNA]</scope>
    <source>
        <strain evidence="1 2">CGMCC 1.15896</strain>
    </source>
</reference>
<keyword evidence="2" id="KW-1185">Reference proteome</keyword>
<evidence type="ECO:0000313" key="1">
    <source>
        <dbReference type="EMBL" id="GGA60233.1"/>
    </source>
</evidence>
<gene>
    <name evidence="1" type="ORF">GCM10011499_33080</name>
</gene>